<dbReference type="EMBL" id="AP014546">
    <property type="protein sequence ID" value="BBB31235.1"/>
    <property type="molecule type" value="Genomic_DNA"/>
</dbReference>
<gene>
    <name evidence="1" type="ORF">NEJAP_3297</name>
</gene>
<accession>A0A7R6PVE1</accession>
<keyword evidence="2" id="KW-1185">Reference proteome</keyword>
<dbReference type="KEGG" id="njp:NEJAP_3297"/>
<name>A0A7R6PVE1_9GAMM</name>
<organism evidence="1 2">
    <name type="scientific">Neptunomonas japonica JAMM 1380</name>
    <dbReference type="NCBI Taxonomy" id="1441457"/>
    <lineage>
        <taxon>Bacteria</taxon>
        <taxon>Pseudomonadati</taxon>
        <taxon>Pseudomonadota</taxon>
        <taxon>Gammaproteobacteria</taxon>
        <taxon>Oceanospirillales</taxon>
        <taxon>Oceanospirillaceae</taxon>
        <taxon>Neptunomonas</taxon>
    </lineage>
</organism>
<protein>
    <submittedName>
        <fullName evidence="1">Glycosyl transferase</fullName>
    </submittedName>
</protein>
<dbReference type="SUPFAM" id="SSF53756">
    <property type="entry name" value="UDP-Glycosyltransferase/glycogen phosphorylase"/>
    <property type="match status" value="1"/>
</dbReference>
<evidence type="ECO:0000313" key="1">
    <source>
        <dbReference type="EMBL" id="BBB31235.1"/>
    </source>
</evidence>
<dbReference type="Gene3D" id="3.40.50.2000">
    <property type="entry name" value="Glycogen Phosphorylase B"/>
    <property type="match status" value="1"/>
</dbReference>
<dbReference type="Pfam" id="PF13528">
    <property type="entry name" value="Glyco_trans_1_3"/>
    <property type="match status" value="2"/>
</dbReference>
<reference evidence="1 2" key="1">
    <citation type="journal article" date="2008" name="Int. J. Syst. Evol. Microbiol.">
        <title>Neptunomonas japonica sp. nov., an Osedax japonicus symbiont-like bacterium isolated from sediment adjacent to sperm whale carcasses off Kagoshima, Japan.</title>
        <authorList>
            <person name="Miyazaki M."/>
            <person name="Nogi Y."/>
            <person name="Fujiwara Y."/>
            <person name="Kawato M."/>
            <person name="Kubokawa K."/>
            <person name="Horikoshi K."/>
        </authorList>
    </citation>
    <scope>NUCLEOTIDE SEQUENCE [LARGE SCALE GENOMIC DNA]</scope>
    <source>
        <strain evidence="1 2">JAMM 1380</strain>
    </source>
</reference>
<dbReference type="GO" id="GO:0016740">
    <property type="term" value="F:transferase activity"/>
    <property type="evidence" value="ECO:0007669"/>
    <property type="project" value="UniProtKB-KW"/>
</dbReference>
<dbReference type="RefSeq" id="WP_201348354.1">
    <property type="nucleotide sequence ID" value="NZ_AP014546.1"/>
</dbReference>
<proteinExistence type="predicted"/>
<dbReference type="AlphaFoldDB" id="A0A7R6PVE1"/>
<keyword evidence="1" id="KW-0808">Transferase</keyword>
<evidence type="ECO:0000313" key="2">
    <source>
        <dbReference type="Proteomes" id="UP000595332"/>
    </source>
</evidence>
<dbReference type="Proteomes" id="UP000595332">
    <property type="component" value="Chromosome"/>
</dbReference>
<sequence>MKVLYGVQATGNGHIARARVMAPALAEVGVDVDYLFSGRPKAELFDMACFGDYTVRRGLTFCMGEGAKVLPLKTLLNNNLVQLYRDVRSLDVSRYDLVISDFEPVTAWSAKLANKASMGVAHQYAFLHALPDGYCSRLIRPGIKLFAPVKQAVGIHWDSFDALIAPPLISPARFTSNSTHKMILVYMPYEVNDVLFYWFSAFPDYEFRVYSKIDKAYVRSNVVFRPLSRDCFEKDLSMCEGVISNCGFGLASEAMQYGKKFLSKPMKGQAEQQSNARILKSLGLATIINELGVDVIEAWLQLDNPLPKCFPNVAAALSEWIASERQIPLDQVVKQMWS</sequence>